<keyword evidence="2" id="KW-1185">Reference proteome</keyword>
<name>A0ACB9S2I1_9MYRT</name>
<dbReference type="Proteomes" id="UP001057402">
    <property type="component" value="Chromosome 2"/>
</dbReference>
<organism evidence="1 2">
    <name type="scientific">Melastoma candidum</name>
    <dbReference type="NCBI Taxonomy" id="119954"/>
    <lineage>
        <taxon>Eukaryota</taxon>
        <taxon>Viridiplantae</taxon>
        <taxon>Streptophyta</taxon>
        <taxon>Embryophyta</taxon>
        <taxon>Tracheophyta</taxon>
        <taxon>Spermatophyta</taxon>
        <taxon>Magnoliopsida</taxon>
        <taxon>eudicotyledons</taxon>
        <taxon>Gunneridae</taxon>
        <taxon>Pentapetalae</taxon>
        <taxon>rosids</taxon>
        <taxon>malvids</taxon>
        <taxon>Myrtales</taxon>
        <taxon>Melastomataceae</taxon>
        <taxon>Melastomatoideae</taxon>
        <taxon>Melastomateae</taxon>
        <taxon>Melastoma</taxon>
    </lineage>
</organism>
<accession>A0ACB9S2I1</accession>
<evidence type="ECO:0000313" key="2">
    <source>
        <dbReference type="Proteomes" id="UP001057402"/>
    </source>
</evidence>
<reference evidence="2" key="1">
    <citation type="journal article" date="2023" name="Front. Plant Sci.">
        <title>Chromosomal-level genome assembly of Melastoma candidum provides insights into trichome evolution.</title>
        <authorList>
            <person name="Zhong Y."/>
            <person name="Wu W."/>
            <person name="Sun C."/>
            <person name="Zou P."/>
            <person name="Liu Y."/>
            <person name="Dai S."/>
            <person name="Zhou R."/>
        </authorList>
    </citation>
    <scope>NUCLEOTIDE SEQUENCE [LARGE SCALE GENOMIC DNA]</scope>
</reference>
<proteinExistence type="predicted"/>
<comment type="caution">
    <text evidence="1">The sequence shown here is derived from an EMBL/GenBank/DDBJ whole genome shotgun (WGS) entry which is preliminary data.</text>
</comment>
<sequence>MEDSMTLSKLFSQTRLSEDIPPAKAFCYSDHLSSAKEDRKPVEAEDNNTSDRFLDDVSKALNHEHGPVERKSVMPCSDSVDSSHVEVEKDVQGTGPVAVRETAGSPKGLKDAEQGEMQETVEVREPAMQASARENSEESDILEHDVKVCDICGDAGREDLLAVCSRCSDGAEHTYCMREMLQKVPEGEWLCEECKFSDETENGLGGVVDGKSSVVIATSSMVSDGRLTENVEVALAGKGVGSTEFCGPTKLSTLSRESSFKNNDKGKRKVGNSVPQSAHHVQESLENVRSPFSKLQSPKGALLKSKSFSALSSKTNIKLDEVVSPKQRGKEHISTFTKDGPDKAMSKSISFKANPGRSIAVEAKARMLSSKISCSQDSKGPKVVRDGSLSGMNLRKLDRTVSLRNGSAISTSVLDRKVIACGDAAPLTSASSLRDLKAMQSDGRLTALAKSVGWNAVKGASSSDKITNTSGDQKSNYSYLGEDQLSGASRDARGIRNGGLARPRDWANYPEKARENPLGRSRQSITTASKSNFCQKCRELGHECESCIFSGPFGQGSEAPPTRLVREDTHHTDKYNAAITSDMLKKPGIYRRNKGTGKSGDASILNHDVKSVDLPSLPNIPNEADGAPEGPTTVSNSFSPPHMSVNNSSQVKVSSMEVGPSKDLPSLWASVAPQPCQVLAIPEHDHSWKGKFEVYRGNMLPEVLGGVQAHVSTWASPKVLDAVKLLPSKICLNEVSRRSAWPTQFHECGAKDENIALYFFAEDLESYERSYKCQVEKMTKNDLALKGIFDGVELLIFASNQLPKQSQRWNMLFYLWGVFRSRSVDGFGCESGSSQNSSISASNLVSMDVDEPCAAQPMPTELSLPNCNGGNDSVKSQYTEQMHLDPLVVLGKGQENINYRSSGGSFRSAGSSGAQKKGAEIYPGEVSFPELTQSMELDIDKKPSETLGSSSSVSTGYPHFTRRDEGNGRIPEMLSRTNAVKLEGFTERNMLEMREIAPTEDLAASKVEKKLRSGIGITECCAPGHASGLTDGCQSESNEPAPCGTLEGEKRRDRLFVLEGMESKEMHFFPVKSNVSETLKAPRAGGLAQYVDGFPNLDLALGAKTDEEKKEVLPLLVGAVDKTESYGRPLGTARLKKEADSVSGSLSLSLSFPFPDEERRIKPASDGEHQRIQERSHVSTSLRLFRGL</sequence>
<protein>
    <submittedName>
        <fullName evidence="1">Uncharacterized protein</fullName>
    </submittedName>
</protein>
<dbReference type="EMBL" id="CM042881">
    <property type="protein sequence ID" value="KAI4384686.1"/>
    <property type="molecule type" value="Genomic_DNA"/>
</dbReference>
<evidence type="ECO:0000313" key="1">
    <source>
        <dbReference type="EMBL" id="KAI4384686.1"/>
    </source>
</evidence>
<gene>
    <name evidence="1" type="ORF">MLD38_002805</name>
</gene>